<organism evidence="1 2">
    <name type="scientific">Flavivirga aquatica</name>
    <dbReference type="NCBI Taxonomy" id="1849968"/>
    <lineage>
        <taxon>Bacteria</taxon>
        <taxon>Pseudomonadati</taxon>
        <taxon>Bacteroidota</taxon>
        <taxon>Flavobacteriia</taxon>
        <taxon>Flavobacteriales</taxon>
        <taxon>Flavobacteriaceae</taxon>
        <taxon>Flavivirga</taxon>
    </lineage>
</organism>
<dbReference type="InterPro" id="IPR046033">
    <property type="entry name" value="DUF5991"/>
</dbReference>
<dbReference type="Pfam" id="PF19453">
    <property type="entry name" value="DUF5991"/>
    <property type="match status" value="1"/>
</dbReference>
<keyword evidence="2" id="KW-1185">Reference proteome</keyword>
<evidence type="ECO:0000313" key="1">
    <source>
        <dbReference type="EMBL" id="OEK09802.1"/>
    </source>
</evidence>
<accession>A0A1E5TEK6</accession>
<dbReference type="EMBL" id="MDJD01000006">
    <property type="protein sequence ID" value="OEK09802.1"/>
    <property type="molecule type" value="Genomic_DNA"/>
</dbReference>
<dbReference type="AlphaFoldDB" id="A0A1E5TEK6"/>
<evidence type="ECO:0000313" key="2">
    <source>
        <dbReference type="Proteomes" id="UP000095713"/>
    </source>
</evidence>
<dbReference type="Proteomes" id="UP000095713">
    <property type="component" value="Unassembled WGS sequence"/>
</dbReference>
<reference evidence="1 2" key="1">
    <citation type="submission" date="2016-05" db="EMBL/GenBank/DDBJ databases">
        <title>Draft Genome Sequence of Algibacter sp. Strain SK-16 Isolated from the Surface Water of Aburatsubo Inlet.</title>
        <authorList>
            <person name="Wong S.-K."/>
            <person name="Yoshizawa S."/>
            <person name="Nakajima Y."/>
            <person name="Ogura Y."/>
            <person name="Tetsuya H."/>
            <person name="Hamasaki K."/>
        </authorList>
    </citation>
    <scope>NUCLEOTIDE SEQUENCE [LARGE SCALE GENOMIC DNA]</scope>
    <source>
        <strain evidence="1 2">SK-16</strain>
    </source>
</reference>
<proteinExistence type="predicted"/>
<comment type="caution">
    <text evidence="1">The sequence shown here is derived from an EMBL/GenBank/DDBJ whole genome shotgun (WGS) entry which is preliminary data.</text>
</comment>
<sequence>MDKLIIVVICFFLLESCKENKKQENIDFFEYIDFDYAVSNNNKSIIEIPFCKIETTDEVTYRTNVDYSGSVFLLNNENINIEEIAKIKLKELMLEHELYIKIIFKDDFLLNDSDDFVPDQPCLFYKENPTYSIYYSGKGYGDLEFVEKTNKQDKINELVGNKLNMLNSVQTSLVPEKWYGDYILFRDLGKIDDIGIGIGYSVEIKKDSVIFSGQGYQTNFYDLCTVKQNKDTLELFYNKTIDGMDYNKSVEGVLAKLYKEKDNYYIISKVINDGSIENDVPILLDKEK</sequence>
<gene>
    <name evidence="1" type="ORF">A8C32_09835</name>
</gene>
<dbReference type="OrthoDB" id="1253222at2"/>
<protein>
    <submittedName>
        <fullName evidence="1">Uncharacterized protein</fullName>
    </submittedName>
</protein>
<dbReference type="STRING" id="1849968.A8C32_09835"/>
<name>A0A1E5TEK6_9FLAO</name>
<dbReference type="RefSeq" id="WP_069828462.1">
    <property type="nucleotide sequence ID" value="NZ_MDJD01000006.1"/>
</dbReference>